<reference evidence="5" key="1">
    <citation type="journal article" date="2019" name="Gigascience">
        <title>De novo genome assembly of the endangered Acer yangbiense, a plant species with extremely small populations endemic to Yunnan Province, China.</title>
        <authorList>
            <person name="Yang J."/>
            <person name="Wariss H.M."/>
            <person name="Tao L."/>
            <person name="Zhang R."/>
            <person name="Yun Q."/>
            <person name="Hollingsworth P."/>
            <person name="Dao Z."/>
            <person name="Luo G."/>
            <person name="Guo H."/>
            <person name="Ma Y."/>
            <person name="Sun W."/>
        </authorList>
    </citation>
    <scope>NUCLEOTIDE SEQUENCE [LARGE SCALE GENOMIC DNA]</scope>
    <source>
        <strain evidence="5">cv. br00</strain>
    </source>
</reference>
<accession>A0A5N5NBK5</accession>
<dbReference type="PANTHER" id="PTHR22957">
    <property type="entry name" value="TBC1 DOMAIN FAMILY MEMBER GTPASE-ACTIVATING PROTEIN"/>
    <property type="match status" value="1"/>
</dbReference>
<dbReference type="GO" id="GO:0003968">
    <property type="term" value="F:RNA-directed RNA polymerase activity"/>
    <property type="evidence" value="ECO:0007669"/>
    <property type="project" value="InterPro"/>
</dbReference>
<gene>
    <name evidence="4" type="ORF">DKX38_004713</name>
</gene>
<dbReference type="InterPro" id="IPR035969">
    <property type="entry name" value="Rab-GAP_TBC_sf"/>
</dbReference>
<evidence type="ECO:0000259" key="2">
    <source>
        <dbReference type="PROSITE" id="PS50086"/>
    </source>
</evidence>
<feature type="domain" description="Rab-GAP TBC" evidence="2">
    <location>
        <begin position="1"/>
        <end position="304"/>
    </location>
</feature>
<sequence length="366" mass="40840">MRIYGNSSNNISNAMIGVLRPSKLLESAALRQVSAEDSDFPDEALQGSESILEGGDDSSVVTSEDGFAGDMESTDSDSSEEPEIANSFPATEFTGENDYDLPSRENSSPFETKSRLNLLKDEDFATWQRTMCADAVRANGEWIMYSPSQAAVSEMKARRLAESVGLQDHDHLEPSRIFHAARLVTILEAYALYDPEIGYCQGMSDLLSPIIAVMEEDFSAFWCFVGFMKKARHNFRLDEVGIWRQLGIVSTIIKCKDSHLYKHLEKLQAEDCFFVYRMVVVLFRRELNLDQTLLPLGEEEHSSMDEIMRECNSMAGQLGVRSKLRDLRITSTPSLEQKQLIGNFGILNAVPALSVSDSGIIANLAF</sequence>
<evidence type="ECO:0000259" key="3">
    <source>
        <dbReference type="PROSITE" id="PS50507"/>
    </source>
</evidence>
<dbReference type="GO" id="GO:0039694">
    <property type="term" value="P:viral RNA genome replication"/>
    <property type="evidence" value="ECO:0007669"/>
    <property type="project" value="InterPro"/>
</dbReference>
<name>A0A5N5NBK5_9ROSI</name>
<dbReference type="FunFam" id="1.10.8.270:FF:000022">
    <property type="entry name" value="Ypt/Rab-GAP domain of gyp1p superfamily protein"/>
    <property type="match status" value="1"/>
</dbReference>
<organism evidence="4 5">
    <name type="scientific">Salix brachista</name>
    <dbReference type="NCBI Taxonomy" id="2182728"/>
    <lineage>
        <taxon>Eukaryota</taxon>
        <taxon>Viridiplantae</taxon>
        <taxon>Streptophyta</taxon>
        <taxon>Embryophyta</taxon>
        <taxon>Tracheophyta</taxon>
        <taxon>Spermatophyta</taxon>
        <taxon>Magnoliopsida</taxon>
        <taxon>eudicotyledons</taxon>
        <taxon>Gunneridae</taxon>
        <taxon>Pentapetalae</taxon>
        <taxon>rosids</taxon>
        <taxon>fabids</taxon>
        <taxon>Malpighiales</taxon>
        <taxon>Salicaceae</taxon>
        <taxon>Saliceae</taxon>
        <taxon>Salix</taxon>
    </lineage>
</organism>
<dbReference type="Gene3D" id="1.10.472.80">
    <property type="entry name" value="Ypt/Rab-GAP domain of gyp1p, domain 3"/>
    <property type="match status" value="1"/>
</dbReference>
<dbReference type="PROSITE" id="PS50086">
    <property type="entry name" value="TBC_RABGAP"/>
    <property type="match status" value="1"/>
</dbReference>
<dbReference type="PANTHER" id="PTHR22957:SF642">
    <property type="entry name" value="GTPASE-ACTIVATING PROTEIN GYP7-LIKE"/>
    <property type="match status" value="1"/>
</dbReference>
<dbReference type="Proteomes" id="UP000326939">
    <property type="component" value="Chromosome 3"/>
</dbReference>
<dbReference type="PROSITE" id="PS50507">
    <property type="entry name" value="RDRP_SSRNA_POS"/>
    <property type="match status" value="1"/>
</dbReference>
<evidence type="ECO:0008006" key="6">
    <source>
        <dbReference type="Google" id="ProtNLM"/>
    </source>
</evidence>
<dbReference type="InterPro" id="IPR000195">
    <property type="entry name" value="Rab-GAP-TBC_dom"/>
</dbReference>
<proteinExistence type="predicted"/>
<dbReference type="Gene3D" id="1.10.8.270">
    <property type="entry name" value="putative rabgap domain of human tbc1 domain family member 14 like domains"/>
    <property type="match status" value="1"/>
</dbReference>
<comment type="caution">
    <text evidence="4">The sequence shown here is derived from an EMBL/GenBank/DDBJ whole genome shotgun (WGS) entry which is preliminary data.</text>
</comment>
<feature type="domain" description="RdRp catalytic" evidence="3">
    <location>
        <begin position="1"/>
        <end position="70"/>
    </location>
</feature>
<feature type="compositionally biased region" description="Acidic residues" evidence="1">
    <location>
        <begin position="72"/>
        <end position="83"/>
    </location>
</feature>
<evidence type="ECO:0000256" key="1">
    <source>
        <dbReference type="SAM" id="MobiDB-lite"/>
    </source>
</evidence>
<feature type="region of interest" description="Disordered" evidence="1">
    <location>
        <begin position="34"/>
        <end position="112"/>
    </location>
</feature>
<dbReference type="SMART" id="SM00164">
    <property type="entry name" value="TBC"/>
    <property type="match status" value="1"/>
</dbReference>
<dbReference type="SUPFAM" id="SSF47923">
    <property type="entry name" value="Ypt/Rab-GAP domain of gyp1p"/>
    <property type="match status" value="1"/>
</dbReference>
<dbReference type="EMBL" id="VDCV01000003">
    <property type="protein sequence ID" value="KAB5564659.1"/>
    <property type="molecule type" value="Genomic_DNA"/>
</dbReference>
<evidence type="ECO:0000313" key="4">
    <source>
        <dbReference type="EMBL" id="KAB5564659.1"/>
    </source>
</evidence>
<evidence type="ECO:0000313" key="5">
    <source>
        <dbReference type="Proteomes" id="UP000326939"/>
    </source>
</evidence>
<dbReference type="InterPro" id="IPR007094">
    <property type="entry name" value="RNA-dir_pol_PSvirus"/>
</dbReference>
<protein>
    <recommendedName>
        <fullName evidence="6">Rab-GAP TBC domain-containing protein</fullName>
    </recommendedName>
</protein>
<dbReference type="AlphaFoldDB" id="A0A5N5NBK5"/>
<dbReference type="GO" id="GO:0005096">
    <property type="term" value="F:GTPase activator activity"/>
    <property type="evidence" value="ECO:0007669"/>
    <property type="project" value="TreeGrafter"/>
</dbReference>
<keyword evidence="5" id="KW-1185">Reference proteome</keyword>
<dbReference type="Pfam" id="PF00566">
    <property type="entry name" value="RabGAP-TBC"/>
    <property type="match status" value="1"/>
</dbReference>